<keyword evidence="1" id="KW-0805">Transcription regulation</keyword>
<protein>
    <submittedName>
        <fullName evidence="5">Winged helix-turn-helix transcriptional regulator</fullName>
    </submittedName>
</protein>
<organism evidence="5 6">
    <name type="scientific">Gryllotalpicola reticulitermitis</name>
    <dbReference type="NCBI Taxonomy" id="1184153"/>
    <lineage>
        <taxon>Bacteria</taxon>
        <taxon>Bacillati</taxon>
        <taxon>Actinomycetota</taxon>
        <taxon>Actinomycetes</taxon>
        <taxon>Micrococcales</taxon>
        <taxon>Microbacteriaceae</taxon>
        <taxon>Gryllotalpicola</taxon>
    </lineage>
</organism>
<dbReference type="Gene3D" id="1.10.10.10">
    <property type="entry name" value="Winged helix-like DNA-binding domain superfamily/Winged helix DNA-binding domain"/>
    <property type="match status" value="1"/>
</dbReference>
<dbReference type="PANTHER" id="PTHR33204:SF18">
    <property type="entry name" value="TRANSCRIPTIONAL REGULATORY PROTEIN"/>
    <property type="match status" value="1"/>
</dbReference>
<evidence type="ECO:0000256" key="1">
    <source>
        <dbReference type="ARBA" id="ARBA00023015"/>
    </source>
</evidence>
<proteinExistence type="predicted"/>
<sequence>MADTALRMTGTLDPRSDWDASRCPIAGTLDIVGNRSSFLVMREAFYGTTRFDDFVERAGISEAIAAARLKSLVEEGLLERIRYQEPGRRGRFEYHLTEAGVDFFPVLASMMVWMKRWRGGANVDIQHRDCGAPVEAQLRCTDGHDVTVSDIDLVANGSIPRAKSAATAH</sequence>
<accession>A0ABV8Q4Z6</accession>
<evidence type="ECO:0000256" key="3">
    <source>
        <dbReference type="ARBA" id="ARBA00023163"/>
    </source>
</evidence>
<dbReference type="InterPro" id="IPR002577">
    <property type="entry name" value="HTH_HxlR"/>
</dbReference>
<dbReference type="PROSITE" id="PS51118">
    <property type="entry name" value="HTH_HXLR"/>
    <property type="match status" value="1"/>
</dbReference>
<evidence type="ECO:0000259" key="4">
    <source>
        <dbReference type="PROSITE" id="PS51118"/>
    </source>
</evidence>
<dbReference type="RefSeq" id="WP_390227543.1">
    <property type="nucleotide sequence ID" value="NZ_JBHSCN010000003.1"/>
</dbReference>
<feature type="domain" description="HTH hxlR-type" evidence="4">
    <location>
        <begin position="23"/>
        <end position="122"/>
    </location>
</feature>
<dbReference type="InterPro" id="IPR036390">
    <property type="entry name" value="WH_DNA-bd_sf"/>
</dbReference>
<dbReference type="InterPro" id="IPR036388">
    <property type="entry name" value="WH-like_DNA-bd_sf"/>
</dbReference>
<keyword evidence="2" id="KW-0238">DNA-binding</keyword>
<evidence type="ECO:0000313" key="5">
    <source>
        <dbReference type="EMBL" id="MFC4242668.1"/>
    </source>
</evidence>
<name>A0ABV8Q4Z6_9MICO</name>
<dbReference type="Proteomes" id="UP001595900">
    <property type="component" value="Unassembled WGS sequence"/>
</dbReference>
<keyword evidence="6" id="KW-1185">Reference proteome</keyword>
<dbReference type="SUPFAM" id="SSF46785">
    <property type="entry name" value="Winged helix' DNA-binding domain"/>
    <property type="match status" value="1"/>
</dbReference>
<reference evidence="6" key="1">
    <citation type="journal article" date="2019" name="Int. J. Syst. Evol. Microbiol.">
        <title>The Global Catalogue of Microorganisms (GCM) 10K type strain sequencing project: providing services to taxonomists for standard genome sequencing and annotation.</title>
        <authorList>
            <consortium name="The Broad Institute Genomics Platform"/>
            <consortium name="The Broad Institute Genome Sequencing Center for Infectious Disease"/>
            <person name="Wu L."/>
            <person name="Ma J."/>
        </authorList>
    </citation>
    <scope>NUCLEOTIDE SEQUENCE [LARGE SCALE GENOMIC DNA]</scope>
    <source>
        <strain evidence="6">CGMCC 1.10363</strain>
    </source>
</reference>
<comment type="caution">
    <text evidence="5">The sequence shown here is derived from an EMBL/GenBank/DDBJ whole genome shotgun (WGS) entry which is preliminary data.</text>
</comment>
<dbReference type="PANTHER" id="PTHR33204">
    <property type="entry name" value="TRANSCRIPTIONAL REGULATOR, MARR FAMILY"/>
    <property type="match status" value="1"/>
</dbReference>
<dbReference type="EMBL" id="JBHSCN010000003">
    <property type="protein sequence ID" value="MFC4242668.1"/>
    <property type="molecule type" value="Genomic_DNA"/>
</dbReference>
<gene>
    <name evidence="5" type="ORF">ACFOYW_04720</name>
</gene>
<evidence type="ECO:0000256" key="2">
    <source>
        <dbReference type="ARBA" id="ARBA00023125"/>
    </source>
</evidence>
<keyword evidence="3" id="KW-0804">Transcription</keyword>
<dbReference type="Pfam" id="PF01638">
    <property type="entry name" value="HxlR"/>
    <property type="match status" value="1"/>
</dbReference>
<evidence type="ECO:0000313" key="6">
    <source>
        <dbReference type="Proteomes" id="UP001595900"/>
    </source>
</evidence>